<dbReference type="Gene3D" id="1.10.3290.10">
    <property type="entry name" value="Fido-like domain"/>
    <property type="match status" value="1"/>
</dbReference>
<evidence type="ECO:0000313" key="1">
    <source>
        <dbReference type="EMBL" id="CNI11552.1"/>
    </source>
</evidence>
<accession>A0A0T9QHG1</accession>
<dbReference type="AlphaFoldDB" id="A0A0T9QHG1"/>
<evidence type="ECO:0000313" key="2">
    <source>
        <dbReference type="Proteomes" id="UP000041882"/>
    </source>
</evidence>
<organism evidence="1 2">
    <name type="scientific">Yersinia thracica</name>
    <dbReference type="NCBI Taxonomy" id="2890319"/>
    <lineage>
        <taxon>Bacteria</taxon>
        <taxon>Pseudomonadati</taxon>
        <taxon>Pseudomonadota</taxon>
        <taxon>Gammaproteobacteria</taxon>
        <taxon>Enterobacterales</taxon>
        <taxon>Yersiniaceae</taxon>
        <taxon>Yersinia</taxon>
    </lineage>
</organism>
<reference evidence="2" key="1">
    <citation type="submission" date="2015-03" db="EMBL/GenBank/DDBJ databases">
        <authorList>
            <consortium name="Pathogen Informatics"/>
            <person name="Murphy D."/>
        </authorList>
    </citation>
    <scope>NUCLEOTIDE SEQUENCE [LARGE SCALE GENOMIC DNA]</scope>
    <source>
        <strain evidence="2">IP6945</strain>
    </source>
</reference>
<gene>
    <name evidence="1" type="ORF">ERS008472_03272</name>
</gene>
<protein>
    <submittedName>
        <fullName evidence="1">Putative Fic-related phage protein</fullName>
    </submittedName>
</protein>
<dbReference type="EMBL" id="CQAW01000017">
    <property type="protein sequence ID" value="CNI11552.1"/>
    <property type="molecule type" value="Genomic_DNA"/>
</dbReference>
<keyword evidence="2" id="KW-1185">Reference proteome</keyword>
<dbReference type="RefSeq" id="WP_050115759.1">
    <property type="nucleotide sequence ID" value="NZ_CABHXQ010000083.1"/>
</dbReference>
<dbReference type="InterPro" id="IPR036597">
    <property type="entry name" value="Fido-like_dom_sf"/>
</dbReference>
<proteinExistence type="predicted"/>
<name>A0A0T9QHG1_9GAMM</name>
<dbReference type="Proteomes" id="UP000041882">
    <property type="component" value="Unassembled WGS sequence"/>
</dbReference>
<sequence>MILSGRTAFEYRYTLHVIVMDYPARPLPGITKKDSDKYGDGPDPYTYLNSQGLINKFGITNDDQFIEMEKDFSELAIMDIKFSPPPYDFRY</sequence>